<comment type="caution">
    <text evidence="1">The sequence shown here is derived from an EMBL/GenBank/DDBJ whole genome shotgun (WGS) entry which is preliminary data.</text>
</comment>
<dbReference type="Proteomes" id="UP000523007">
    <property type="component" value="Unassembled WGS sequence"/>
</dbReference>
<dbReference type="EMBL" id="JACHJT010000002">
    <property type="protein sequence ID" value="MBB4935055.1"/>
    <property type="molecule type" value="Genomic_DNA"/>
</dbReference>
<proteinExistence type="predicted"/>
<reference evidence="1 2" key="1">
    <citation type="submission" date="2020-08" db="EMBL/GenBank/DDBJ databases">
        <title>Sequencing the genomes of 1000 actinobacteria strains.</title>
        <authorList>
            <person name="Klenk H.-P."/>
        </authorList>
    </citation>
    <scope>NUCLEOTIDE SEQUENCE [LARGE SCALE GENOMIC DNA]</scope>
    <source>
        <strain evidence="1 2">DSM 102030</strain>
    </source>
</reference>
<protein>
    <submittedName>
        <fullName evidence="1">Uncharacterized protein</fullName>
    </submittedName>
</protein>
<sequence>MTTGDEQHRWWQCYRGHVFEHGPVPEGEQLQCPEYDADGWCGTSFVFMPFPSREAAEAGLIIGRPRWAPWAG</sequence>
<evidence type="ECO:0000313" key="1">
    <source>
        <dbReference type="EMBL" id="MBB4935055.1"/>
    </source>
</evidence>
<accession>A0A7W7W6P4</accession>
<organism evidence="1 2">
    <name type="scientific">Lipingzhangella halophila</name>
    <dbReference type="NCBI Taxonomy" id="1783352"/>
    <lineage>
        <taxon>Bacteria</taxon>
        <taxon>Bacillati</taxon>
        <taxon>Actinomycetota</taxon>
        <taxon>Actinomycetes</taxon>
        <taxon>Streptosporangiales</taxon>
        <taxon>Nocardiopsidaceae</taxon>
        <taxon>Lipingzhangella</taxon>
    </lineage>
</organism>
<dbReference type="AlphaFoldDB" id="A0A7W7W6P4"/>
<gene>
    <name evidence="1" type="ORF">F4561_005949</name>
</gene>
<evidence type="ECO:0000313" key="2">
    <source>
        <dbReference type="Proteomes" id="UP000523007"/>
    </source>
</evidence>
<dbReference type="RefSeq" id="WP_184584838.1">
    <property type="nucleotide sequence ID" value="NZ_JACHJT010000002.1"/>
</dbReference>
<name>A0A7W7W6P4_9ACTN</name>
<keyword evidence="2" id="KW-1185">Reference proteome</keyword>